<evidence type="ECO:0000313" key="8">
    <source>
        <dbReference type="EMBL" id="GFR20526.1"/>
    </source>
</evidence>
<dbReference type="CDD" id="cd00071">
    <property type="entry name" value="GMPK"/>
    <property type="match status" value="1"/>
</dbReference>
<comment type="similarity">
    <text evidence="1">Belongs to the MAGUK family.</text>
</comment>
<proteinExistence type="inferred from homology"/>
<dbReference type="SMART" id="SM00072">
    <property type="entry name" value="GuKc"/>
    <property type="match status" value="1"/>
</dbReference>
<dbReference type="Gene3D" id="1.10.287.650">
    <property type="entry name" value="L27 domain"/>
    <property type="match status" value="1"/>
</dbReference>
<dbReference type="GO" id="GO:0030054">
    <property type="term" value="C:cell junction"/>
    <property type="evidence" value="ECO:0007669"/>
    <property type="project" value="UniProtKB-ARBA"/>
</dbReference>
<name>A0A8X6JWG0_TRICU</name>
<feature type="domain" description="Guanylate kinase-like" evidence="5">
    <location>
        <begin position="363"/>
        <end position="552"/>
    </location>
</feature>
<dbReference type="InterPro" id="IPR036892">
    <property type="entry name" value="L27_dom_sf"/>
</dbReference>
<evidence type="ECO:0000259" key="6">
    <source>
        <dbReference type="PROSITE" id="PS50106"/>
    </source>
</evidence>
<dbReference type="SMART" id="SM00569">
    <property type="entry name" value="L27"/>
    <property type="match status" value="2"/>
</dbReference>
<evidence type="ECO:0000313" key="9">
    <source>
        <dbReference type="Proteomes" id="UP000887116"/>
    </source>
</evidence>
<protein>
    <submittedName>
        <fullName evidence="8">MAGUK p55 subfamily member 7</fullName>
    </submittedName>
</protein>
<dbReference type="PROSITE" id="PS51022">
    <property type="entry name" value="L27"/>
    <property type="match status" value="2"/>
</dbReference>
<dbReference type="Pfam" id="PF00625">
    <property type="entry name" value="Guanylate_kin"/>
    <property type="match status" value="1"/>
</dbReference>
<dbReference type="Pfam" id="PF00595">
    <property type="entry name" value="PDZ"/>
    <property type="match status" value="1"/>
</dbReference>
<keyword evidence="9" id="KW-1185">Reference proteome</keyword>
<dbReference type="InterPro" id="IPR008144">
    <property type="entry name" value="Guanylate_kin-like_dom"/>
</dbReference>
<gene>
    <name evidence="8" type="primary">mpp7</name>
    <name evidence="8" type="ORF">TNCT_223581</name>
</gene>
<evidence type="ECO:0000256" key="1">
    <source>
        <dbReference type="ARBA" id="ARBA00007014"/>
    </source>
</evidence>
<dbReference type="PROSITE" id="PS50052">
    <property type="entry name" value="GUANYLATE_KINASE_2"/>
    <property type="match status" value="1"/>
</dbReference>
<dbReference type="InterPro" id="IPR050716">
    <property type="entry name" value="MAGUK"/>
</dbReference>
<dbReference type="Gene3D" id="2.30.42.10">
    <property type="match status" value="1"/>
</dbReference>
<dbReference type="SUPFAM" id="SSF50156">
    <property type="entry name" value="PDZ domain-like"/>
    <property type="match status" value="1"/>
</dbReference>
<dbReference type="SUPFAM" id="SSF52540">
    <property type="entry name" value="P-loop containing nucleoside triphosphate hydrolases"/>
    <property type="match status" value="1"/>
</dbReference>
<dbReference type="InterPro" id="IPR004172">
    <property type="entry name" value="L27_dom"/>
</dbReference>
<dbReference type="InterPro" id="IPR027417">
    <property type="entry name" value="P-loop_NTPase"/>
</dbReference>
<dbReference type="OrthoDB" id="439127at2759"/>
<dbReference type="InterPro" id="IPR001452">
    <property type="entry name" value="SH3_domain"/>
</dbReference>
<dbReference type="Pfam" id="PF00018">
    <property type="entry name" value="SH3_1"/>
    <property type="match status" value="1"/>
</dbReference>
<dbReference type="FunFam" id="3.30.63.10:FF:000002">
    <property type="entry name" value="Guanylate kinase 1"/>
    <property type="match status" value="1"/>
</dbReference>
<dbReference type="CDD" id="cd06799">
    <property type="entry name" value="PDZ_MPP3-MPP4-MPP7-like"/>
    <property type="match status" value="1"/>
</dbReference>
<dbReference type="InterPro" id="IPR014775">
    <property type="entry name" value="L27_C"/>
</dbReference>
<dbReference type="EMBL" id="BMAO01008066">
    <property type="protein sequence ID" value="GFR20526.1"/>
    <property type="molecule type" value="Genomic_DNA"/>
</dbReference>
<sequence length="569" mass="64534">MNCLNCFRCSLRKEKSKLKDQPIDSPNAQIMSGGVYHNGTGCDTALQNLLDSLDQVCEKVDTPVEDHLFLSQLLQNRNLQSLITVHNKINNQYCVQPTYQDVSRLSNDVKDLLLSVSSQESNELKEILDKPHLKALFQTHDQVARKDFLPALPDVPFEVDEDDESVKVVQLIKNTEPLGATIKIDEASDAVVVSRIVRGSVADRSGLINVGDELREVNGIRVKGKSPLDILAILQCREGTITFKLVPGVPPKHAPSDQVRANFCYDPMLDSLNPKPDSGLAYRRGDVLHIVSRQDPDWWQAHLDNDLRIGIIPSPTLLKRRLSNFQNGNLCKKNENSNYVDPDAKDISVYEEVALLHPVPGKYRPIVLIGAPGVGRNELKQKLISYDPVHYKTTIPHTSRPPKKWEEEGKEYYFVSREVMEQGIREGKFVEYGEYKGNLYGTSLDSVFTIVRSGRVCILNPHPQALKLLCTAELKPYVIFVKPPPFELLKETRNNAQSSFDENYSRGFTDRELQDIIDNSWHIERVYGYRFNAPLVNEEINKSFKELLTIVKRVETEPDWAPTHWVLDA</sequence>
<dbReference type="SMART" id="SM00326">
    <property type="entry name" value="SH3"/>
    <property type="match status" value="1"/>
</dbReference>
<evidence type="ECO:0000259" key="5">
    <source>
        <dbReference type="PROSITE" id="PS50052"/>
    </source>
</evidence>
<dbReference type="Pfam" id="PF02828">
    <property type="entry name" value="L27"/>
    <property type="match status" value="1"/>
</dbReference>
<dbReference type="Gene3D" id="2.30.30.40">
    <property type="entry name" value="SH3 Domains"/>
    <property type="match status" value="1"/>
</dbReference>
<dbReference type="PROSITE" id="PS00856">
    <property type="entry name" value="GUANYLATE_KINASE_1"/>
    <property type="match status" value="1"/>
</dbReference>
<dbReference type="SMART" id="SM00228">
    <property type="entry name" value="PDZ"/>
    <property type="match status" value="1"/>
</dbReference>
<dbReference type="InterPro" id="IPR020590">
    <property type="entry name" value="Guanylate_kinase_CS"/>
</dbReference>
<dbReference type="AlphaFoldDB" id="A0A8X6JWG0"/>
<feature type="domain" description="PDZ" evidence="6">
    <location>
        <begin position="168"/>
        <end position="249"/>
    </location>
</feature>
<accession>A0A8X6JWG0</accession>
<dbReference type="PANTHER" id="PTHR23122">
    <property type="entry name" value="MEMBRANE-ASSOCIATED GUANYLATE KINASE MAGUK"/>
    <property type="match status" value="1"/>
</dbReference>
<dbReference type="PROSITE" id="PS50002">
    <property type="entry name" value="SH3"/>
    <property type="match status" value="1"/>
</dbReference>
<evidence type="ECO:0000259" key="7">
    <source>
        <dbReference type="PROSITE" id="PS51022"/>
    </source>
</evidence>
<dbReference type="InterPro" id="IPR008145">
    <property type="entry name" value="GK/Ca_channel_bsu"/>
</dbReference>
<evidence type="ECO:0000256" key="2">
    <source>
        <dbReference type="ARBA" id="ARBA00022443"/>
    </source>
</evidence>
<dbReference type="InterPro" id="IPR036034">
    <property type="entry name" value="PDZ_sf"/>
</dbReference>
<reference evidence="8" key="1">
    <citation type="submission" date="2020-07" db="EMBL/GenBank/DDBJ databases">
        <title>Multicomponent nature underlies the extraordinary mechanical properties of spider dragline silk.</title>
        <authorList>
            <person name="Kono N."/>
            <person name="Nakamura H."/>
            <person name="Mori M."/>
            <person name="Yoshida Y."/>
            <person name="Ohtoshi R."/>
            <person name="Malay A.D."/>
            <person name="Moran D.A.P."/>
            <person name="Tomita M."/>
            <person name="Numata K."/>
            <person name="Arakawa K."/>
        </authorList>
    </citation>
    <scope>NUCLEOTIDE SEQUENCE</scope>
</reference>
<feature type="domain" description="L27" evidence="7">
    <location>
        <begin position="42"/>
        <end position="97"/>
    </location>
</feature>
<dbReference type="Gene3D" id="3.40.50.300">
    <property type="entry name" value="P-loop containing nucleotide triphosphate hydrolases"/>
    <property type="match status" value="1"/>
</dbReference>
<dbReference type="InterPro" id="IPR036028">
    <property type="entry name" value="SH3-like_dom_sf"/>
</dbReference>
<dbReference type="SUPFAM" id="SSF101288">
    <property type="entry name" value="L27 domain"/>
    <property type="match status" value="1"/>
</dbReference>
<organism evidence="8 9">
    <name type="scientific">Trichonephila clavata</name>
    <name type="common">Joro spider</name>
    <name type="synonym">Nephila clavata</name>
    <dbReference type="NCBI Taxonomy" id="2740835"/>
    <lineage>
        <taxon>Eukaryota</taxon>
        <taxon>Metazoa</taxon>
        <taxon>Ecdysozoa</taxon>
        <taxon>Arthropoda</taxon>
        <taxon>Chelicerata</taxon>
        <taxon>Arachnida</taxon>
        <taxon>Araneae</taxon>
        <taxon>Araneomorphae</taxon>
        <taxon>Entelegynae</taxon>
        <taxon>Araneoidea</taxon>
        <taxon>Nephilidae</taxon>
        <taxon>Trichonephila</taxon>
    </lineage>
</organism>
<dbReference type="PROSITE" id="PS50106">
    <property type="entry name" value="PDZ"/>
    <property type="match status" value="1"/>
</dbReference>
<feature type="domain" description="SH3" evidence="4">
    <location>
        <begin position="254"/>
        <end position="322"/>
    </location>
</feature>
<evidence type="ECO:0000256" key="3">
    <source>
        <dbReference type="PROSITE-ProRule" id="PRU00192"/>
    </source>
</evidence>
<dbReference type="InterPro" id="IPR001478">
    <property type="entry name" value="PDZ"/>
</dbReference>
<comment type="caution">
    <text evidence="8">The sequence shown here is derived from an EMBL/GenBank/DDBJ whole genome shotgun (WGS) entry which is preliminary data.</text>
</comment>
<dbReference type="SUPFAM" id="SSF50044">
    <property type="entry name" value="SH3-domain"/>
    <property type="match status" value="1"/>
</dbReference>
<feature type="domain" description="L27" evidence="7">
    <location>
        <begin position="98"/>
        <end position="151"/>
    </location>
</feature>
<keyword evidence="2 3" id="KW-0728">SH3 domain</keyword>
<dbReference type="Proteomes" id="UP000887116">
    <property type="component" value="Unassembled WGS sequence"/>
</dbReference>
<evidence type="ECO:0000259" key="4">
    <source>
        <dbReference type="PROSITE" id="PS50002"/>
    </source>
</evidence>